<evidence type="ECO:0000313" key="3">
    <source>
        <dbReference type="Proteomes" id="UP000635902"/>
    </source>
</evidence>
<dbReference type="EMBL" id="JADKMY010000002">
    <property type="protein sequence ID" value="MBF4554068.1"/>
    <property type="molecule type" value="Genomic_DNA"/>
</dbReference>
<protein>
    <submittedName>
        <fullName evidence="2">Uncharacterized protein</fullName>
    </submittedName>
</protein>
<dbReference type="InterPro" id="IPR053847">
    <property type="entry name" value="DUF6928"/>
</dbReference>
<gene>
    <name evidence="2" type="ORF">IRY30_08290</name>
</gene>
<reference evidence="2 3" key="1">
    <citation type="submission" date="2020-10" db="EMBL/GenBank/DDBJ databases">
        <title>Novel species in genus Corynebacterium.</title>
        <authorList>
            <person name="Zhang G."/>
        </authorList>
    </citation>
    <scope>NUCLEOTIDE SEQUENCE [LARGE SCALE GENOMIC DNA]</scope>
    <source>
        <strain evidence="2 3">DSM 45110</strain>
    </source>
</reference>
<name>A0ABR9ZKX0_9CORY</name>
<feature type="compositionally biased region" description="Polar residues" evidence="1">
    <location>
        <begin position="219"/>
        <end position="234"/>
    </location>
</feature>
<dbReference type="RefSeq" id="WP_194556934.1">
    <property type="nucleotide sequence ID" value="NZ_JADKMY010000002.1"/>
</dbReference>
<evidence type="ECO:0000313" key="2">
    <source>
        <dbReference type="EMBL" id="MBF4554068.1"/>
    </source>
</evidence>
<keyword evidence="3" id="KW-1185">Reference proteome</keyword>
<proteinExistence type="predicted"/>
<dbReference type="Pfam" id="PF21997">
    <property type="entry name" value="DUF6928"/>
    <property type="match status" value="1"/>
</dbReference>
<feature type="compositionally biased region" description="Basic and acidic residues" evidence="1">
    <location>
        <begin position="282"/>
        <end position="300"/>
    </location>
</feature>
<feature type="compositionally biased region" description="Basic and acidic residues" evidence="1">
    <location>
        <begin position="205"/>
        <end position="217"/>
    </location>
</feature>
<accession>A0ABR9ZKX0</accession>
<organism evidence="2 3">
    <name type="scientific">Corynebacterium suicordis DSM 45110</name>
    <dbReference type="NCBI Taxonomy" id="1121369"/>
    <lineage>
        <taxon>Bacteria</taxon>
        <taxon>Bacillati</taxon>
        <taxon>Actinomycetota</taxon>
        <taxon>Actinomycetes</taxon>
        <taxon>Mycobacteriales</taxon>
        <taxon>Corynebacteriaceae</taxon>
        <taxon>Corynebacterium</taxon>
    </lineage>
</organism>
<evidence type="ECO:0000256" key="1">
    <source>
        <dbReference type="SAM" id="MobiDB-lite"/>
    </source>
</evidence>
<sequence>MEDTKTLVTLWFVSAAQPRTILEAEPHPDRGFARKYLAQYNPSWPLTHIGDFDMTRSAPPGVDEFYIGGYGGLSVVQTVFTGQPVISEIPERYRTLVNSTDVYAVAVGTSDSPEEFAEYGAFAHWAGGTLKRAFSATRETVFEDQGLPYAFESSFWAGNAPATGIQLPFIPAQLARAAEKEWLGFSPADADLDVPISAFATDGRPEVKAEIKPERLTGRGNSRSQEIASSSNEQGYDDYSELRSSSRSEEPSNKQLAVDLAKAAGSAIGAGSKKLSALAGKIGDEVRRRARNTDRPKQEKSPQPPTDAPE</sequence>
<feature type="compositionally biased region" description="Basic and acidic residues" evidence="1">
    <location>
        <begin position="240"/>
        <end position="252"/>
    </location>
</feature>
<feature type="region of interest" description="Disordered" evidence="1">
    <location>
        <begin position="205"/>
        <end position="256"/>
    </location>
</feature>
<dbReference type="Proteomes" id="UP000635902">
    <property type="component" value="Unassembled WGS sequence"/>
</dbReference>
<comment type="caution">
    <text evidence="2">The sequence shown here is derived from an EMBL/GenBank/DDBJ whole genome shotgun (WGS) entry which is preliminary data.</text>
</comment>
<feature type="region of interest" description="Disordered" evidence="1">
    <location>
        <begin position="272"/>
        <end position="310"/>
    </location>
</feature>